<dbReference type="KEGG" id="dpx:DAPPUDRAFT_246421"/>
<keyword evidence="2" id="KW-1185">Reference proteome</keyword>
<organism evidence="1 2">
    <name type="scientific">Daphnia pulex</name>
    <name type="common">Water flea</name>
    <dbReference type="NCBI Taxonomy" id="6669"/>
    <lineage>
        <taxon>Eukaryota</taxon>
        <taxon>Metazoa</taxon>
        <taxon>Ecdysozoa</taxon>
        <taxon>Arthropoda</taxon>
        <taxon>Crustacea</taxon>
        <taxon>Branchiopoda</taxon>
        <taxon>Diplostraca</taxon>
        <taxon>Cladocera</taxon>
        <taxon>Anomopoda</taxon>
        <taxon>Daphniidae</taxon>
        <taxon>Daphnia</taxon>
    </lineage>
</organism>
<gene>
    <name evidence="1" type="ORF">DAPPUDRAFT_246421</name>
</gene>
<evidence type="ECO:0000313" key="1">
    <source>
        <dbReference type="EMBL" id="EFX78341.1"/>
    </source>
</evidence>
<dbReference type="HOGENOM" id="CLU_2529725_0_0_1"/>
<dbReference type="EMBL" id="GL732558">
    <property type="protein sequence ID" value="EFX78341.1"/>
    <property type="molecule type" value="Genomic_DNA"/>
</dbReference>
<protein>
    <submittedName>
        <fullName evidence="1">Uncharacterized protein</fullName>
    </submittedName>
</protein>
<dbReference type="AlphaFoldDB" id="E9GQG5"/>
<reference evidence="1 2" key="1">
    <citation type="journal article" date="2011" name="Science">
        <title>The ecoresponsive genome of Daphnia pulex.</title>
        <authorList>
            <person name="Colbourne J.K."/>
            <person name="Pfrender M.E."/>
            <person name="Gilbert D."/>
            <person name="Thomas W.K."/>
            <person name="Tucker A."/>
            <person name="Oakley T.H."/>
            <person name="Tokishita S."/>
            <person name="Aerts A."/>
            <person name="Arnold G.J."/>
            <person name="Basu M.K."/>
            <person name="Bauer D.J."/>
            <person name="Caceres C.E."/>
            <person name="Carmel L."/>
            <person name="Casola C."/>
            <person name="Choi J.H."/>
            <person name="Detter J.C."/>
            <person name="Dong Q."/>
            <person name="Dusheyko S."/>
            <person name="Eads B.D."/>
            <person name="Frohlich T."/>
            <person name="Geiler-Samerotte K.A."/>
            <person name="Gerlach D."/>
            <person name="Hatcher P."/>
            <person name="Jogdeo S."/>
            <person name="Krijgsveld J."/>
            <person name="Kriventseva E.V."/>
            <person name="Kultz D."/>
            <person name="Laforsch C."/>
            <person name="Lindquist E."/>
            <person name="Lopez J."/>
            <person name="Manak J.R."/>
            <person name="Muller J."/>
            <person name="Pangilinan J."/>
            <person name="Patwardhan R.P."/>
            <person name="Pitluck S."/>
            <person name="Pritham E.J."/>
            <person name="Rechtsteiner A."/>
            <person name="Rho M."/>
            <person name="Rogozin I.B."/>
            <person name="Sakarya O."/>
            <person name="Salamov A."/>
            <person name="Schaack S."/>
            <person name="Shapiro H."/>
            <person name="Shiga Y."/>
            <person name="Skalitzky C."/>
            <person name="Smith Z."/>
            <person name="Souvorov A."/>
            <person name="Sung W."/>
            <person name="Tang Z."/>
            <person name="Tsuchiya D."/>
            <person name="Tu H."/>
            <person name="Vos H."/>
            <person name="Wang M."/>
            <person name="Wolf Y.I."/>
            <person name="Yamagata H."/>
            <person name="Yamada T."/>
            <person name="Ye Y."/>
            <person name="Shaw J.R."/>
            <person name="Andrews J."/>
            <person name="Crease T.J."/>
            <person name="Tang H."/>
            <person name="Lucas S.M."/>
            <person name="Robertson H.M."/>
            <person name="Bork P."/>
            <person name="Koonin E.V."/>
            <person name="Zdobnov E.M."/>
            <person name="Grigoriev I.V."/>
            <person name="Lynch M."/>
            <person name="Boore J.L."/>
        </authorList>
    </citation>
    <scope>NUCLEOTIDE SEQUENCE [LARGE SCALE GENOMIC DNA]</scope>
</reference>
<proteinExistence type="predicted"/>
<dbReference type="Proteomes" id="UP000000305">
    <property type="component" value="Unassembled WGS sequence"/>
</dbReference>
<accession>E9GQG5</accession>
<name>E9GQG5_DAPPU</name>
<dbReference type="InParanoid" id="E9GQG5"/>
<sequence length="84" mass="9509">MSDRQRRVSPQSTPNFICKSVNEQIRYFLYSVTLKYYPRLETLAKSLSLLELLRHKQGTSGCIGKGVIIGVGAVVHLETRNQTL</sequence>
<evidence type="ECO:0000313" key="2">
    <source>
        <dbReference type="Proteomes" id="UP000000305"/>
    </source>
</evidence>